<feature type="compositionally biased region" description="Acidic residues" evidence="2">
    <location>
        <begin position="348"/>
        <end position="361"/>
    </location>
</feature>
<feature type="compositionally biased region" description="Basic and acidic residues" evidence="2">
    <location>
        <begin position="145"/>
        <end position="158"/>
    </location>
</feature>
<dbReference type="Proteomes" id="UP000815677">
    <property type="component" value="Unassembled WGS sequence"/>
</dbReference>
<feature type="compositionally biased region" description="Basic and acidic residues" evidence="2">
    <location>
        <begin position="20"/>
        <end position="45"/>
    </location>
</feature>
<evidence type="ECO:0000256" key="2">
    <source>
        <dbReference type="SAM" id="MobiDB-lite"/>
    </source>
</evidence>
<evidence type="ECO:0000256" key="1">
    <source>
        <dbReference type="SAM" id="Coils"/>
    </source>
</evidence>
<organism evidence="3 4">
    <name type="scientific">Mycena chlorophos</name>
    <name type="common">Agaric fungus</name>
    <name type="synonym">Agaricus chlorophos</name>
    <dbReference type="NCBI Taxonomy" id="658473"/>
    <lineage>
        <taxon>Eukaryota</taxon>
        <taxon>Fungi</taxon>
        <taxon>Dikarya</taxon>
        <taxon>Basidiomycota</taxon>
        <taxon>Agaricomycotina</taxon>
        <taxon>Agaricomycetes</taxon>
        <taxon>Agaricomycetidae</taxon>
        <taxon>Agaricales</taxon>
        <taxon>Marasmiineae</taxon>
        <taxon>Mycenaceae</taxon>
        <taxon>Mycena</taxon>
    </lineage>
</organism>
<feature type="region of interest" description="Disordered" evidence="2">
    <location>
        <begin position="332"/>
        <end position="367"/>
    </location>
</feature>
<feature type="coiled-coil region" evidence="1">
    <location>
        <begin position="69"/>
        <end position="110"/>
    </location>
</feature>
<keyword evidence="1" id="KW-0175">Coiled coil</keyword>
<feature type="region of interest" description="Disordered" evidence="2">
    <location>
        <begin position="1"/>
        <end position="61"/>
    </location>
</feature>
<feature type="region of interest" description="Disordered" evidence="2">
    <location>
        <begin position="117"/>
        <end position="158"/>
    </location>
</feature>
<protein>
    <submittedName>
        <fullName evidence="3">Uncharacterized protein</fullName>
    </submittedName>
</protein>
<keyword evidence="4" id="KW-1185">Reference proteome</keyword>
<feature type="compositionally biased region" description="Basic residues" evidence="2">
    <location>
        <begin position="1"/>
        <end position="10"/>
    </location>
</feature>
<evidence type="ECO:0000313" key="4">
    <source>
        <dbReference type="Proteomes" id="UP000815677"/>
    </source>
</evidence>
<sequence length="367" mass="42624">MGRLNKRQLQARRLQQSNSTRREGRHDDESDASGHDSDTSKHDENDPTPLQDASNRLKTRTRTSAVLELAAKDTEITSLRATISELRNQLHVKDEEIELQKEEIEEWKESSAALAVDKRQLQSQKRKLETGQGDEEARLKKRVKRLESDRDKASEQTKKITEDYDQKIAHLQATAQSHAAHITQLETKTRVRRNDTEAFIKKRCDVGVRKFVRAEVRRGGKTKRKQEFFALWGKYQVQKAKEGRERRRKSEARKSAKAAKLAAIVLEMDLAVIERMNSEQLREQLQHYRDVLHDQILLAKKWQDEDMRLVKGRRELVKAARLRELERRAKMHGSEEFGRNMATPTVENGEDCEMEGDDADWIDISPN</sequence>
<proteinExistence type="predicted"/>
<evidence type="ECO:0000313" key="3">
    <source>
        <dbReference type="EMBL" id="GAT47385.1"/>
    </source>
</evidence>
<dbReference type="EMBL" id="DF843426">
    <property type="protein sequence ID" value="GAT47385.1"/>
    <property type="molecule type" value="Genomic_DNA"/>
</dbReference>
<gene>
    <name evidence="3" type="ORF">MCHLO_04845</name>
</gene>
<reference evidence="3" key="1">
    <citation type="submission" date="2014-09" db="EMBL/GenBank/DDBJ databases">
        <title>Genome sequence of the luminous mushroom Mycena chlorophos for searching fungal bioluminescence genes.</title>
        <authorList>
            <person name="Tanaka Y."/>
            <person name="Kasuga D."/>
            <person name="Oba Y."/>
            <person name="Hase S."/>
            <person name="Sato K."/>
            <person name="Oba Y."/>
            <person name="Sakakibara Y."/>
        </authorList>
    </citation>
    <scope>NUCLEOTIDE SEQUENCE</scope>
</reference>
<accession>A0ABQ0L8U5</accession>
<name>A0ABQ0L8U5_MYCCL</name>